<dbReference type="PIRSF" id="PIRSF001875">
    <property type="entry name" value="Alpha-defensin"/>
    <property type="match status" value="1"/>
</dbReference>
<dbReference type="PANTHER" id="PTHR11876:SF28">
    <property type="entry name" value="ALPHA-DEFENSIN 1"/>
    <property type="match status" value="1"/>
</dbReference>
<dbReference type="GO" id="GO:0019731">
    <property type="term" value="P:antibacterial humoral response"/>
    <property type="evidence" value="ECO:0007669"/>
    <property type="project" value="TreeGrafter"/>
</dbReference>
<evidence type="ECO:0000256" key="7">
    <source>
        <dbReference type="ARBA" id="ARBA00023022"/>
    </source>
</evidence>
<evidence type="ECO:0000256" key="1">
    <source>
        <dbReference type="ARBA" id="ARBA00004613"/>
    </source>
</evidence>
<comment type="subcellular location">
    <subcellularLocation>
        <location evidence="1">Secreted</location>
    </subcellularLocation>
</comment>
<evidence type="ECO:0000256" key="2">
    <source>
        <dbReference type="ARBA" id="ARBA00006519"/>
    </source>
</evidence>
<evidence type="ECO:0000259" key="9">
    <source>
        <dbReference type="SMART" id="SM01418"/>
    </source>
</evidence>
<feature type="domain" description="Alpha-defensin N-terminal" evidence="9">
    <location>
        <begin position="1"/>
        <end position="51"/>
    </location>
</feature>
<reference evidence="10" key="1">
    <citation type="submission" date="2023-09" db="UniProtKB">
        <authorList>
            <consortium name="Ensembl"/>
        </authorList>
    </citation>
    <scope>IDENTIFICATION</scope>
</reference>
<evidence type="ECO:0000256" key="5">
    <source>
        <dbReference type="ARBA" id="ARBA00022729"/>
    </source>
</evidence>
<dbReference type="GO" id="GO:0002227">
    <property type="term" value="P:innate immune response in mucosa"/>
    <property type="evidence" value="ECO:0007669"/>
    <property type="project" value="TreeGrafter"/>
</dbReference>
<keyword evidence="6" id="KW-0211">Defensin</keyword>
<dbReference type="GO" id="GO:0031012">
    <property type="term" value="C:extracellular matrix"/>
    <property type="evidence" value="ECO:0007669"/>
    <property type="project" value="TreeGrafter"/>
</dbReference>
<dbReference type="InterPro" id="IPR002366">
    <property type="entry name" value="Alpha-defensin_N"/>
</dbReference>
<dbReference type="GO" id="GO:0051673">
    <property type="term" value="P:disruption of plasma membrane integrity in another organism"/>
    <property type="evidence" value="ECO:0007669"/>
    <property type="project" value="TreeGrafter"/>
</dbReference>
<dbReference type="GO" id="GO:0071222">
    <property type="term" value="P:cellular response to lipopolysaccharide"/>
    <property type="evidence" value="ECO:0007669"/>
    <property type="project" value="TreeGrafter"/>
</dbReference>
<dbReference type="InterPro" id="IPR016327">
    <property type="entry name" value="Alpha-defensin"/>
</dbReference>
<dbReference type="GO" id="GO:0050829">
    <property type="term" value="P:defense response to Gram-negative bacterium"/>
    <property type="evidence" value="ECO:0007669"/>
    <property type="project" value="TreeGrafter"/>
</dbReference>
<keyword evidence="7" id="KW-0044">Antibiotic</keyword>
<keyword evidence="5 8" id="KW-0732">Signal</keyword>
<dbReference type="PANTHER" id="PTHR11876">
    <property type="entry name" value="ALPHA-DEFENSIN 1"/>
    <property type="match status" value="1"/>
</dbReference>
<keyword evidence="3" id="KW-0964">Secreted</keyword>
<dbReference type="GO" id="GO:0005615">
    <property type="term" value="C:extracellular space"/>
    <property type="evidence" value="ECO:0007669"/>
    <property type="project" value="InterPro"/>
</dbReference>
<evidence type="ECO:0000256" key="6">
    <source>
        <dbReference type="ARBA" id="ARBA00022940"/>
    </source>
</evidence>
<comment type="similarity">
    <text evidence="2">Belongs to the alpha-defensin family.</text>
</comment>
<organism evidence="10">
    <name type="scientific">Castor canadensis</name>
    <name type="common">American beaver</name>
    <dbReference type="NCBI Taxonomy" id="51338"/>
    <lineage>
        <taxon>Eukaryota</taxon>
        <taxon>Metazoa</taxon>
        <taxon>Chordata</taxon>
        <taxon>Craniata</taxon>
        <taxon>Vertebrata</taxon>
        <taxon>Euteleostomi</taxon>
        <taxon>Mammalia</taxon>
        <taxon>Eutheria</taxon>
        <taxon>Euarchontoglires</taxon>
        <taxon>Glires</taxon>
        <taxon>Rodentia</taxon>
        <taxon>Castorimorpha</taxon>
        <taxon>Castoridae</taxon>
        <taxon>Castor</taxon>
    </lineage>
</organism>
<evidence type="ECO:0000256" key="3">
    <source>
        <dbReference type="ARBA" id="ARBA00022525"/>
    </source>
</evidence>
<keyword evidence="4" id="KW-0929">Antimicrobial</keyword>
<evidence type="ECO:0000256" key="4">
    <source>
        <dbReference type="ARBA" id="ARBA00022529"/>
    </source>
</evidence>
<feature type="signal peptide" evidence="8">
    <location>
        <begin position="1"/>
        <end position="19"/>
    </location>
</feature>
<dbReference type="Pfam" id="PF00879">
    <property type="entry name" value="Defensin_propep"/>
    <property type="match status" value="1"/>
</dbReference>
<evidence type="ECO:0000313" key="10">
    <source>
        <dbReference type="Ensembl" id="ENSCCNP00000000508.1"/>
    </source>
</evidence>
<accession>A0A8C0VWM3</accession>
<proteinExistence type="inferred from homology"/>
<dbReference type="GO" id="GO:0050830">
    <property type="term" value="P:defense response to Gram-positive bacterium"/>
    <property type="evidence" value="ECO:0007669"/>
    <property type="project" value="TreeGrafter"/>
</dbReference>
<feature type="chain" id="PRO_5034805398" description="Alpha-defensin N-terminal domain-containing protein" evidence="8">
    <location>
        <begin position="20"/>
        <end position="92"/>
    </location>
</feature>
<dbReference type="GO" id="GO:0061844">
    <property type="term" value="P:antimicrobial humoral immune response mediated by antimicrobial peptide"/>
    <property type="evidence" value="ECO:0007669"/>
    <property type="project" value="TreeGrafter"/>
</dbReference>
<dbReference type="SMART" id="SM01418">
    <property type="entry name" value="Defensin_propep"/>
    <property type="match status" value="1"/>
</dbReference>
<name>A0A8C0VWM3_CASCN</name>
<dbReference type="AlphaFoldDB" id="A0A8C0VWM3"/>
<protein>
    <recommendedName>
        <fullName evidence="9">Alpha-defensin N-terminal domain-containing protein</fullName>
    </recommendedName>
</protein>
<evidence type="ECO:0000256" key="8">
    <source>
        <dbReference type="SAM" id="SignalP"/>
    </source>
</evidence>
<sequence length="92" mass="10386">MRTLFFLTAILLLTLQAHSDPLPARVEEPSVQEQMEEVDTVITIFFTGVESSHFRDANKREGPACLCRRGGCHPGEHNIGRCISHHVRMCCH</sequence>
<dbReference type="Ensembl" id="ENSCCNT00000000650.1">
    <property type="protein sequence ID" value="ENSCCNP00000000508.1"/>
    <property type="gene ID" value="ENSCCNG00000000569.1"/>
</dbReference>